<reference evidence="1 2" key="1">
    <citation type="journal article" date="2018" name="G3 (Bethesda)">
        <title>Phylogenetic and Phylogenomic Definition of Rhizopus Species.</title>
        <authorList>
            <person name="Gryganskyi A.P."/>
            <person name="Golan J."/>
            <person name="Dolatabadi S."/>
            <person name="Mondo S."/>
            <person name="Robb S."/>
            <person name="Idnurm A."/>
            <person name="Muszewska A."/>
            <person name="Steczkiewicz K."/>
            <person name="Masonjones S."/>
            <person name="Liao H.L."/>
            <person name="Gajdeczka M.T."/>
            <person name="Anike F."/>
            <person name="Vuek A."/>
            <person name="Anishchenko I.M."/>
            <person name="Voigt K."/>
            <person name="de Hoog G.S."/>
            <person name="Smith M.E."/>
            <person name="Heitman J."/>
            <person name="Vilgalys R."/>
            <person name="Stajich J.E."/>
        </authorList>
    </citation>
    <scope>NUCLEOTIDE SEQUENCE [LARGE SCALE GENOMIC DNA]</scope>
    <source>
        <strain evidence="1 2">LSU 92-RS-03</strain>
    </source>
</reference>
<proteinExistence type="predicted"/>
<dbReference type="AlphaFoldDB" id="A0A367KWH3"/>
<evidence type="ECO:0000313" key="1">
    <source>
        <dbReference type="EMBL" id="RCI06507.1"/>
    </source>
</evidence>
<dbReference type="EMBL" id="PJQM01000140">
    <property type="protein sequence ID" value="RCI06507.1"/>
    <property type="molecule type" value="Genomic_DNA"/>
</dbReference>
<gene>
    <name evidence="1" type="ORF">CU098_011505</name>
</gene>
<sequence>MVGEREQPVNEQQLNAPLLDLNDPPEGVIKANVFSIASTFNIVEASVKSTIEETFGLILTSPITPKPMESSYTTNSFTFKRMPQKQTANPFILELIPYSQIENPFTFKPISQKQTANSVTTKPMLFNQRGNLATSRSMPVKQTYIPLGLPAHQSIAVTPKQSLSNLTTNLPYRVKLPDNQKTKPLLIDCTLNDLVSSKSDYTWKGIVPESSDNKVYSFEDLVEQEKKY</sequence>
<comment type="caution">
    <text evidence="1">The sequence shown here is derived from an EMBL/GenBank/DDBJ whole genome shotgun (WGS) entry which is preliminary data.</text>
</comment>
<organism evidence="1 2">
    <name type="scientific">Rhizopus stolonifer</name>
    <name type="common">Rhizopus nigricans</name>
    <dbReference type="NCBI Taxonomy" id="4846"/>
    <lineage>
        <taxon>Eukaryota</taxon>
        <taxon>Fungi</taxon>
        <taxon>Fungi incertae sedis</taxon>
        <taxon>Mucoromycota</taxon>
        <taxon>Mucoromycotina</taxon>
        <taxon>Mucoromycetes</taxon>
        <taxon>Mucorales</taxon>
        <taxon>Mucorineae</taxon>
        <taxon>Rhizopodaceae</taxon>
        <taxon>Rhizopus</taxon>
    </lineage>
</organism>
<keyword evidence="2" id="KW-1185">Reference proteome</keyword>
<name>A0A367KWH3_RHIST</name>
<dbReference type="Proteomes" id="UP000253551">
    <property type="component" value="Unassembled WGS sequence"/>
</dbReference>
<accession>A0A367KWH3</accession>
<evidence type="ECO:0000313" key="2">
    <source>
        <dbReference type="Proteomes" id="UP000253551"/>
    </source>
</evidence>
<protein>
    <submittedName>
        <fullName evidence="1">Uncharacterized protein</fullName>
    </submittedName>
</protein>